<dbReference type="GO" id="GO:0000183">
    <property type="term" value="P:rDNA heterochromatin formation"/>
    <property type="evidence" value="ECO:0007669"/>
    <property type="project" value="InterPro"/>
</dbReference>
<evidence type="ECO:0000259" key="2">
    <source>
        <dbReference type="PROSITE" id="PS50966"/>
    </source>
</evidence>
<keyword evidence="1" id="KW-0862">Zinc</keyword>
<dbReference type="InterPro" id="IPR007527">
    <property type="entry name" value="Znf_SWIM"/>
</dbReference>
<sequence length="784" mass="91870">MTKLKLEILIIPLNYENEPTSTIDPIVCKHLLLLADPTNDLNEFKQHIETRYRKLYPAEDKLQIKGFQDKHVSDLDPDYRLCDVFMSGDILRVIVKNQFKINNSSPSSSIGDKFLNLVSTLPDFDCSEDVYTYEIVGDDDLFRVLYVIQQISLWFSHGYDSNHFKCKHHRFKKTKHPGVLSDTQPCKAFIKLFFKDGKWLLLWRFRHDPHDCVTDGYFNDHQEDLRMQKFILDNYTRLNWDEIKKKEIGNYVAHQKDLFEKYHNSIYLFHKHIYYRVHQFDIHSEVFESFKSKQSVFEDASFKEFDKVEGKPWSIVLMYSPASEKEILHVASIDGLPCDIIRPKNLKDYDGTITLVSVLSRCSITGRESPKVFMVTNLVCDVTLDYLFERAKDCFKDARGLVIECQFEFLKSIKKILPQIPIRFCPLSMNSSLSQGWVRFEKIPDLSKASLLIEFFRIANLKDRSLVANEWSRFMLEYSGSPHWIDCLEGWFELKGYWLSAYSAIPQESNNFVYKFHDKVRDEYIGHLKWKHFSNLLDVLVTVVTDIRSTISEVMDRKTPRLLSRIEDDTLKLLRKQKDTSAEDFNPSPLNPGISYIKLKGDYDSYEVIHNGDYSYECTCDRDYPFENYCEHILNTIINNTDDNTDDLQLEVGTNGYTFPYKYAIEIIDVESVPEISSIFPNNYWNCIRHVSDQFSRCDFTQIDLATLSDEDPNEVGGISALDSRADSLGSVRNFVKRRLRNQEFPKAKRVELDNCIDKFVKSNHVFMFRIGYKCHYGRMFGCK</sequence>
<dbReference type="GeneID" id="73468890"/>
<dbReference type="PANTHER" id="PTHR28196:SF1">
    <property type="entry name" value="NUCLEOLAR PROTEIN NET1-RELATED"/>
    <property type="match status" value="1"/>
</dbReference>
<feature type="domain" description="SWIM-type" evidence="2">
    <location>
        <begin position="606"/>
        <end position="641"/>
    </location>
</feature>
<dbReference type="Pfam" id="PF10407">
    <property type="entry name" value="Cytokin_check_N"/>
    <property type="match status" value="1"/>
</dbReference>
<dbReference type="Proteomes" id="UP000694255">
    <property type="component" value="Unassembled WGS sequence"/>
</dbReference>
<proteinExistence type="predicted"/>
<keyword evidence="4" id="KW-1185">Reference proteome</keyword>
<organism evidence="3 4">
    <name type="scientific">[Candida] subhashii</name>
    <dbReference type="NCBI Taxonomy" id="561895"/>
    <lineage>
        <taxon>Eukaryota</taxon>
        <taxon>Fungi</taxon>
        <taxon>Dikarya</taxon>
        <taxon>Ascomycota</taxon>
        <taxon>Saccharomycotina</taxon>
        <taxon>Pichiomycetes</taxon>
        <taxon>Debaryomycetaceae</taxon>
        <taxon>Spathaspora</taxon>
    </lineage>
</organism>
<dbReference type="AlphaFoldDB" id="A0A8J5UYK4"/>
<dbReference type="PROSITE" id="PS50966">
    <property type="entry name" value="ZF_SWIM"/>
    <property type="match status" value="1"/>
</dbReference>
<reference evidence="3 4" key="1">
    <citation type="journal article" date="2021" name="DNA Res.">
        <title>Genome analysis of Candida subhashii reveals its hybrid nature and dual mitochondrial genome conformations.</title>
        <authorList>
            <person name="Mixao V."/>
            <person name="Hegedusova E."/>
            <person name="Saus E."/>
            <person name="Pryszcz L.P."/>
            <person name="Cillingova A."/>
            <person name="Nosek J."/>
            <person name="Gabaldon T."/>
        </authorList>
    </citation>
    <scope>NUCLEOTIDE SEQUENCE [LARGE SCALE GENOMIC DNA]</scope>
    <source>
        <strain evidence="3 4">CBS 10753</strain>
    </source>
</reference>
<evidence type="ECO:0000256" key="1">
    <source>
        <dbReference type="PROSITE-ProRule" id="PRU00325"/>
    </source>
</evidence>
<keyword evidence="1" id="KW-0479">Metal-binding</keyword>
<comment type="caution">
    <text evidence="3">The sequence shown here is derived from an EMBL/GenBank/DDBJ whole genome shotgun (WGS) entry which is preliminary data.</text>
</comment>
<accession>A0A8J5UYK4</accession>
<evidence type="ECO:0000313" key="3">
    <source>
        <dbReference type="EMBL" id="KAG7664415.1"/>
    </source>
</evidence>
<dbReference type="EMBL" id="JAGSYN010000094">
    <property type="protein sequence ID" value="KAG7664415.1"/>
    <property type="molecule type" value="Genomic_DNA"/>
</dbReference>
<keyword evidence="1" id="KW-0863">Zinc-finger</keyword>
<dbReference type="RefSeq" id="XP_049264647.1">
    <property type="nucleotide sequence ID" value="XM_049405802.1"/>
</dbReference>
<dbReference type="InterPro" id="IPR018844">
    <property type="entry name" value="Dnt1-like_N"/>
</dbReference>
<evidence type="ECO:0000313" key="4">
    <source>
        <dbReference type="Proteomes" id="UP000694255"/>
    </source>
</evidence>
<dbReference type="OrthoDB" id="6365676at2759"/>
<gene>
    <name evidence="3" type="ORF">J8A68_002089</name>
</gene>
<dbReference type="PANTHER" id="PTHR28196">
    <property type="entry name" value="NUCLEOLAR PROTEIN NET1-RELATED"/>
    <property type="match status" value="1"/>
</dbReference>
<dbReference type="InterPro" id="IPR043185">
    <property type="entry name" value="Net1/Tof2"/>
</dbReference>
<protein>
    <recommendedName>
        <fullName evidence="2">SWIM-type domain-containing protein</fullName>
    </recommendedName>
</protein>
<dbReference type="GO" id="GO:0008270">
    <property type="term" value="F:zinc ion binding"/>
    <property type="evidence" value="ECO:0007669"/>
    <property type="project" value="UniProtKB-KW"/>
</dbReference>
<name>A0A8J5UYK4_9ASCO</name>